<organism evidence="4 5">
    <name type="scientific">Cytobacillus kochii</name>
    <dbReference type="NCBI Taxonomy" id="859143"/>
    <lineage>
        <taxon>Bacteria</taxon>
        <taxon>Bacillati</taxon>
        <taxon>Bacillota</taxon>
        <taxon>Bacilli</taxon>
        <taxon>Bacillales</taxon>
        <taxon>Bacillaceae</taxon>
        <taxon>Cytobacillus</taxon>
    </lineage>
</organism>
<dbReference type="InterPro" id="IPR000182">
    <property type="entry name" value="GNAT_dom"/>
</dbReference>
<protein>
    <submittedName>
        <fullName evidence="4">GNAT family N-acetyltransferase</fullName>
    </submittedName>
</protein>
<evidence type="ECO:0000259" key="3">
    <source>
        <dbReference type="PROSITE" id="PS51186"/>
    </source>
</evidence>
<dbReference type="InterPro" id="IPR016181">
    <property type="entry name" value="Acyl_CoA_acyltransferase"/>
</dbReference>
<reference evidence="4 5" key="1">
    <citation type="submission" date="2017-08" db="EMBL/GenBank/DDBJ databases">
        <title>Complete Genome Sequence of Bacillus kochii Oregon-R-modENCODE STRAIN BDGP4, isolated from Drosophila melanogaster gut.</title>
        <authorList>
            <person name="Wan K.H."/>
            <person name="Yu C."/>
            <person name="Park S."/>
            <person name="Hammonds A.S."/>
            <person name="Booth B.W."/>
            <person name="Celniker S.E."/>
        </authorList>
    </citation>
    <scope>NUCLEOTIDE SEQUENCE [LARGE SCALE GENOMIC DNA]</scope>
    <source>
        <strain evidence="4 5">BDGP4</strain>
    </source>
</reference>
<dbReference type="SUPFAM" id="SSF55729">
    <property type="entry name" value="Acyl-CoA N-acyltransferases (Nat)"/>
    <property type="match status" value="1"/>
</dbReference>
<dbReference type="PROSITE" id="PS51186">
    <property type="entry name" value="GNAT"/>
    <property type="match status" value="1"/>
</dbReference>
<dbReference type="Pfam" id="PF00583">
    <property type="entry name" value="Acetyltransf_1"/>
    <property type="match status" value="1"/>
</dbReference>
<keyword evidence="2" id="KW-0012">Acyltransferase</keyword>
<dbReference type="PANTHER" id="PTHR43626">
    <property type="entry name" value="ACYL-COA N-ACYLTRANSFERASE"/>
    <property type="match status" value="1"/>
</dbReference>
<evidence type="ECO:0000256" key="2">
    <source>
        <dbReference type="ARBA" id="ARBA00023315"/>
    </source>
</evidence>
<gene>
    <name evidence="4" type="ORF">CKF48_03490</name>
</gene>
<dbReference type="AlphaFoldDB" id="A0A248TE86"/>
<dbReference type="GO" id="GO:0008080">
    <property type="term" value="F:N-acetyltransferase activity"/>
    <property type="evidence" value="ECO:0007669"/>
    <property type="project" value="InterPro"/>
</dbReference>
<sequence length="140" mass="16075">MIYTSNLQDITIDMLSGFFVGWGNYPQPKTHLYLMHNSYKAIVAIDETNDRVVGFITAISDGVISAYIPLLEVRPDYQQQGIGETLVKMMLQELSDIYMIDLSCDDDLVPYYERFAMTKGNSMIIRNYERQSGRNINKTI</sequence>
<dbReference type="OrthoDB" id="9775804at2"/>
<dbReference type="RefSeq" id="WP_095370044.1">
    <property type="nucleotide sequence ID" value="NZ_CP022983.1"/>
</dbReference>
<dbReference type="Proteomes" id="UP000215137">
    <property type="component" value="Chromosome"/>
</dbReference>
<feature type="domain" description="N-acetyltransferase" evidence="3">
    <location>
        <begin position="1"/>
        <end position="140"/>
    </location>
</feature>
<dbReference type="Gene3D" id="3.40.630.30">
    <property type="match status" value="1"/>
</dbReference>
<name>A0A248TE86_9BACI</name>
<dbReference type="CDD" id="cd04301">
    <property type="entry name" value="NAT_SF"/>
    <property type="match status" value="1"/>
</dbReference>
<dbReference type="GO" id="GO:0005737">
    <property type="term" value="C:cytoplasm"/>
    <property type="evidence" value="ECO:0007669"/>
    <property type="project" value="TreeGrafter"/>
</dbReference>
<keyword evidence="1 4" id="KW-0808">Transferase</keyword>
<dbReference type="KEGG" id="bko:CKF48_03490"/>
<dbReference type="PANTHER" id="PTHR43626:SF4">
    <property type="entry name" value="GCN5-RELATED N-ACETYLTRANSFERASE 2, CHLOROPLASTIC"/>
    <property type="match status" value="1"/>
</dbReference>
<evidence type="ECO:0000256" key="1">
    <source>
        <dbReference type="ARBA" id="ARBA00022679"/>
    </source>
</evidence>
<dbReference type="InterPro" id="IPR045039">
    <property type="entry name" value="NSI-like"/>
</dbReference>
<dbReference type="EMBL" id="CP022983">
    <property type="protein sequence ID" value="ASV66469.1"/>
    <property type="molecule type" value="Genomic_DNA"/>
</dbReference>
<keyword evidence="5" id="KW-1185">Reference proteome</keyword>
<evidence type="ECO:0000313" key="5">
    <source>
        <dbReference type="Proteomes" id="UP000215137"/>
    </source>
</evidence>
<accession>A0A248TE86</accession>
<evidence type="ECO:0000313" key="4">
    <source>
        <dbReference type="EMBL" id="ASV66469.1"/>
    </source>
</evidence>
<proteinExistence type="predicted"/>